<dbReference type="Gene3D" id="2.10.70.10">
    <property type="entry name" value="Complement Module, domain 1"/>
    <property type="match status" value="1"/>
</dbReference>
<feature type="domain" description="VWFC" evidence="1">
    <location>
        <begin position="147"/>
        <end position="212"/>
    </location>
</feature>
<dbReference type="Pfam" id="PF00093">
    <property type="entry name" value="VWC"/>
    <property type="match status" value="2"/>
</dbReference>
<gene>
    <name evidence="2" type="primary">CHRDL1</name>
    <name evidence="2" type="ORF">NPIL_229912</name>
</gene>
<organism evidence="2 3">
    <name type="scientific">Nephila pilipes</name>
    <name type="common">Giant wood spider</name>
    <name type="synonym">Nephila maculata</name>
    <dbReference type="NCBI Taxonomy" id="299642"/>
    <lineage>
        <taxon>Eukaryota</taxon>
        <taxon>Metazoa</taxon>
        <taxon>Ecdysozoa</taxon>
        <taxon>Arthropoda</taxon>
        <taxon>Chelicerata</taxon>
        <taxon>Arachnida</taxon>
        <taxon>Araneae</taxon>
        <taxon>Araneomorphae</taxon>
        <taxon>Entelegynae</taxon>
        <taxon>Araneoidea</taxon>
        <taxon>Nephilidae</taxon>
        <taxon>Nephila</taxon>
    </lineage>
</organism>
<dbReference type="EMBL" id="BMAW01002655">
    <property type="protein sequence ID" value="GFS79665.1"/>
    <property type="molecule type" value="Genomic_DNA"/>
</dbReference>
<dbReference type="InterPro" id="IPR045717">
    <property type="entry name" value="CHRDL1/2"/>
</dbReference>
<dbReference type="GO" id="GO:0030154">
    <property type="term" value="P:cell differentiation"/>
    <property type="evidence" value="ECO:0007669"/>
    <property type="project" value="TreeGrafter"/>
</dbReference>
<dbReference type="PANTHER" id="PTHR46303">
    <property type="entry name" value="VWFC DOMAIN-CONTAINING PROTEIN"/>
    <property type="match status" value="1"/>
</dbReference>
<protein>
    <submittedName>
        <fullName evidence="2">Chordin-like protein 1</fullName>
    </submittedName>
</protein>
<dbReference type="PROSITE" id="PS50184">
    <property type="entry name" value="VWFC_2"/>
    <property type="match status" value="2"/>
</dbReference>
<evidence type="ECO:0000259" key="1">
    <source>
        <dbReference type="PROSITE" id="PS50184"/>
    </source>
</evidence>
<dbReference type="SUPFAM" id="SSF57603">
    <property type="entry name" value="FnI-like domain"/>
    <property type="match status" value="3"/>
</dbReference>
<name>A0A8X6MV93_NEPPI</name>
<dbReference type="InterPro" id="IPR001007">
    <property type="entry name" value="VWF_dom"/>
</dbReference>
<feature type="domain" description="VWFC" evidence="1">
    <location>
        <begin position="250"/>
        <end position="315"/>
    </location>
</feature>
<dbReference type="AlphaFoldDB" id="A0A8X6MV93"/>
<proteinExistence type="predicted"/>
<dbReference type="GO" id="GO:0036122">
    <property type="term" value="F:BMP binding"/>
    <property type="evidence" value="ECO:0007669"/>
    <property type="project" value="TreeGrafter"/>
</dbReference>
<dbReference type="GO" id="GO:0005615">
    <property type="term" value="C:extracellular space"/>
    <property type="evidence" value="ECO:0007669"/>
    <property type="project" value="TreeGrafter"/>
</dbReference>
<dbReference type="GO" id="GO:0030514">
    <property type="term" value="P:negative regulation of BMP signaling pathway"/>
    <property type="evidence" value="ECO:0007669"/>
    <property type="project" value="TreeGrafter"/>
</dbReference>
<dbReference type="SMART" id="SM00214">
    <property type="entry name" value="VWC"/>
    <property type="match status" value="3"/>
</dbReference>
<dbReference type="Gene3D" id="6.20.200.20">
    <property type="match status" value="1"/>
</dbReference>
<dbReference type="OrthoDB" id="8173378at2759"/>
<evidence type="ECO:0000313" key="3">
    <source>
        <dbReference type="Proteomes" id="UP000887013"/>
    </source>
</evidence>
<dbReference type="PANTHER" id="PTHR46303:SF1">
    <property type="entry name" value="VWFC DOMAIN-CONTAINING PROTEIN"/>
    <property type="match status" value="1"/>
</dbReference>
<dbReference type="PROSITE" id="PS01208">
    <property type="entry name" value="VWFC_1"/>
    <property type="match status" value="1"/>
</dbReference>
<reference evidence="2" key="1">
    <citation type="submission" date="2020-08" db="EMBL/GenBank/DDBJ databases">
        <title>Multicomponent nature underlies the extraordinary mechanical properties of spider dragline silk.</title>
        <authorList>
            <person name="Kono N."/>
            <person name="Nakamura H."/>
            <person name="Mori M."/>
            <person name="Yoshida Y."/>
            <person name="Ohtoshi R."/>
            <person name="Malay A.D."/>
            <person name="Moran D.A.P."/>
            <person name="Tomita M."/>
            <person name="Numata K."/>
            <person name="Arakawa K."/>
        </authorList>
    </citation>
    <scope>NUCLEOTIDE SEQUENCE</scope>
</reference>
<keyword evidence="3" id="KW-1185">Reference proteome</keyword>
<dbReference type="Proteomes" id="UP000887013">
    <property type="component" value="Unassembled WGS sequence"/>
</dbReference>
<evidence type="ECO:0000313" key="2">
    <source>
        <dbReference type="EMBL" id="GFS79665.1"/>
    </source>
</evidence>
<sequence length="489" mass="54087">MSSIPASSSIHGISFSMVICQHPSTYVPHILLILLFGIAASLGTPALTAMESSKSSCSFSNQEYRVNQTWYKYLRTPNLIACVRCTCKSDAAFGNVVNCSNITCSRTLCEGTKRDECCDECYDVEISEKASELKSGALQAEVQSAKFPCLHSGRVYQDGEEFSSNATDLQAQKPNQCIHCICKTGLVLCRLKNCDSLHCFSSDTKECCPSCKDEILPSEQASPSNPVLVTIMISDSQSQRGVHDRIEFNCIAAGVTYSHGSSWHPVIGPFGPMDCVYCKCQNGKIECSRLNCSPLQKLPCSKPIQVPGHCCPLCAEEAPEILEKDIEPPLNQPPISVTMEHKGTRQIPDSKKSSEPMVNCLPPQTNTVVFRSHASSSSSAYYQYAFQSVNGDQSTRLLTWTVKDGRIGDFSEQHLSKEEFKALMGTFQFKLQGATRTKFMEKFIRKAKRLPDRCGGRCATKIQHLGQVLHLREVIQRPQCLAQETSFHQ</sequence>
<accession>A0A8X6MV93</accession>
<comment type="caution">
    <text evidence="2">The sequence shown here is derived from an EMBL/GenBank/DDBJ whole genome shotgun (WGS) entry which is preliminary data.</text>
</comment>